<dbReference type="PANTHER" id="PTHR30069:SF29">
    <property type="entry name" value="HEMOGLOBIN AND HEMOGLOBIN-HAPTOGLOBIN-BINDING PROTEIN 1-RELATED"/>
    <property type="match status" value="1"/>
</dbReference>
<dbReference type="RefSeq" id="WP_256620066.1">
    <property type="nucleotide sequence ID" value="NZ_JANIBC010000013.1"/>
</dbReference>
<keyword evidence="1 2" id="KW-0732">Signal</keyword>
<accession>A0A9X2LAK3</accession>
<dbReference type="GO" id="GO:0015344">
    <property type="term" value="F:siderophore uptake transmembrane transporter activity"/>
    <property type="evidence" value="ECO:0007669"/>
    <property type="project" value="TreeGrafter"/>
</dbReference>
<dbReference type="EMBL" id="JANIBC010000013">
    <property type="protein sequence ID" value="MCQ8186171.1"/>
    <property type="molecule type" value="Genomic_DNA"/>
</dbReference>
<organism evidence="3 4">
    <name type="scientific">Parvularcula maris</name>
    <dbReference type="NCBI Taxonomy" id="2965077"/>
    <lineage>
        <taxon>Bacteria</taxon>
        <taxon>Pseudomonadati</taxon>
        <taxon>Pseudomonadota</taxon>
        <taxon>Alphaproteobacteria</taxon>
        <taxon>Parvularculales</taxon>
        <taxon>Parvularculaceae</taxon>
        <taxon>Parvularcula</taxon>
    </lineage>
</organism>
<dbReference type="AlphaFoldDB" id="A0A9X2LAK3"/>
<name>A0A9X2LAK3_9PROT</name>
<sequence length="674" mass="75720">MNRHLAFAGAVSLAMLPMISLAQETDADNPQTFEPAFFERFAPQTARDMLFRVPGFSIRDTSEGRGLGQGGANVLINGQRVTAKETDALEILDRTPASSVVRIEIVDAASLGVTGLTGQVANVVIDRSNFSGNWEYNPTFRERLAPRLTNGSVSFSGEAKGVTYTVGFENNSYRAGHWGPELVFDGARRLTEERFEDAWYYGERPSLTVNLSGGKKETALYNFSVKGELFTFDGRETSNQAENLTRVSSNSEDEWNAEVSGDVTRKIGPGDAKLIGYHRFEHSPFVNELKLVQEPSPLVIDRFFQDADETETIGRFEYTVPRPDDRSWEFAAEYAYNRLDTDSASETNETGPFVRTLLDSVAVEEDRVQGSVTYSRKMFGDLSVQTSLGAEYSELQSDTDGVEGEVRSFFRPKGFLTFAYPTGAKSDFRARLERSVGQLNFFDFVSSQNLQEGINSAGNTSLVPQQSWDGEVEFERRFGPEEKIILRAEASLIEDRVDNIVIDGQEAVGNIDEARRLSIETEGTFLFERFGIKGMRTDFHAERRFTKLEDPLTGEDRPFSGHIRWRARASLRHDVPGTQIAYGFFTSHIEFEDRLSARVQSLESFSLPQTEVFLQHKDFFGLNATFTVTNLFDQEERFDRTVYTGLRSESPIAFIEERARVYGPIYSLSIAGTF</sequence>
<evidence type="ECO:0000313" key="4">
    <source>
        <dbReference type="Proteomes" id="UP001142610"/>
    </source>
</evidence>
<dbReference type="InterPro" id="IPR039426">
    <property type="entry name" value="TonB-dep_rcpt-like"/>
</dbReference>
<keyword evidence="4" id="KW-1185">Reference proteome</keyword>
<evidence type="ECO:0000313" key="3">
    <source>
        <dbReference type="EMBL" id="MCQ8186171.1"/>
    </source>
</evidence>
<proteinExistence type="predicted"/>
<dbReference type="GO" id="GO:0044718">
    <property type="term" value="P:siderophore transmembrane transport"/>
    <property type="evidence" value="ECO:0007669"/>
    <property type="project" value="TreeGrafter"/>
</dbReference>
<protein>
    <recommendedName>
        <fullName evidence="5">TonB-dependent receptor plug domain-containing protein</fullName>
    </recommendedName>
</protein>
<dbReference type="PANTHER" id="PTHR30069">
    <property type="entry name" value="TONB-DEPENDENT OUTER MEMBRANE RECEPTOR"/>
    <property type="match status" value="1"/>
</dbReference>
<comment type="caution">
    <text evidence="3">The sequence shown here is derived from an EMBL/GenBank/DDBJ whole genome shotgun (WGS) entry which is preliminary data.</text>
</comment>
<evidence type="ECO:0008006" key="5">
    <source>
        <dbReference type="Google" id="ProtNLM"/>
    </source>
</evidence>
<evidence type="ECO:0000256" key="2">
    <source>
        <dbReference type="SAM" id="SignalP"/>
    </source>
</evidence>
<dbReference type="Proteomes" id="UP001142610">
    <property type="component" value="Unassembled WGS sequence"/>
</dbReference>
<reference evidence="3" key="1">
    <citation type="submission" date="2022-07" db="EMBL/GenBank/DDBJ databases">
        <title>Parvularcula maris sp. nov., an algicidal bacterium isolated from seawater.</title>
        <authorList>
            <person name="Li F."/>
        </authorList>
    </citation>
    <scope>NUCLEOTIDE SEQUENCE</scope>
    <source>
        <strain evidence="3">BGMRC 0090</strain>
    </source>
</reference>
<evidence type="ECO:0000256" key="1">
    <source>
        <dbReference type="ARBA" id="ARBA00022729"/>
    </source>
</evidence>
<dbReference type="SUPFAM" id="SSF56935">
    <property type="entry name" value="Porins"/>
    <property type="match status" value="1"/>
</dbReference>
<feature type="chain" id="PRO_5040917410" description="TonB-dependent receptor plug domain-containing protein" evidence="2">
    <location>
        <begin position="23"/>
        <end position="674"/>
    </location>
</feature>
<gene>
    <name evidence="3" type="ORF">NOG11_12350</name>
</gene>
<feature type="signal peptide" evidence="2">
    <location>
        <begin position="1"/>
        <end position="22"/>
    </location>
</feature>